<dbReference type="Pfam" id="PF00392">
    <property type="entry name" value="GntR"/>
    <property type="match status" value="1"/>
</dbReference>
<dbReference type="InterPro" id="IPR036390">
    <property type="entry name" value="WH_DNA-bd_sf"/>
</dbReference>
<accession>A0A147KKK7</accession>
<sequence>MLPNIMSGFGSSGVTWERRSEKVSEIVAREIVRDIAKRRPAPNSVLESESAMIKRYQVARGSLREALRILEVHGLIRMKPGPGGGPVLSEVDSRDFGRMATLFFQVLDIRFSELVEARLMLEPFIARLAAERHDPDDNEELRAIVQQGFEARSTDPWLQATDAFHTKVLSMSGNGLLTLIACALKDIFTERASTVYIANEGDHVRETHARIAEAVINGDAETAERLMREHLQEYADTVAEREPNLMNEVVDWR</sequence>
<dbReference type="InterPro" id="IPR011711">
    <property type="entry name" value="GntR_C"/>
</dbReference>
<evidence type="ECO:0000256" key="3">
    <source>
        <dbReference type="ARBA" id="ARBA00023163"/>
    </source>
</evidence>
<keyword evidence="1" id="KW-0805">Transcription regulation</keyword>
<organism evidence="5 6">
    <name type="scientific">Thermobifida cellulosilytica TB100</name>
    <dbReference type="NCBI Taxonomy" id="665004"/>
    <lineage>
        <taxon>Bacteria</taxon>
        <taxon>Bacillati</taxon>
        <taxon>Actinomycetota</taxon>
        <taxon>Actinomycetes</taxon>
        <taxon>Streptosporangiales</taxon>
        <taxon>Nocardiopsidaceae</taxon>
        <taxon>Thermobifida</taxon>
    </lineage>
</organism>
<dbReference type="PANTHER" id="PTHR43537">
    <property type="entry name" value="TRANSCRIPTIONAL REGULATOR, GNTR FAMILY"/>
    <property type="match status" value="1"/>
</dbReference>
<keyword evidence="3" id="KW-0804">Transcription</keyword>
<feature type="domain" description="HTH gntR-type" evidence="4">
    <location>
        <begin position="21"/>
        <end position="91"/>
    </location>
</feature>
<evidence type="ECO:0000259" key="4">
    <source>
        <dbReference type="PROSITE" id="PS50949"/>
    </source>
</evidence>
<dbReference type="GO" id="GO:0003700">
    <property type="term" value="F:DNA-binding transcription factor activity"/>
    <property type="evidence" value="ECO:0007669"/>
    <property type="project" value="InterPro"/>
</dbReference>
<reference evidence="6" key="1">
    <citation type="journal article" date="2017" name="Acta Aliment.">
        <title>Plant polysaccharide degrading enzyme system of Thermpbifida cellulosilytica TB100 revealed by de novo genome project data.</title>
        <authorList>
            <person name="Toth A."/>
            <person name="Baka E."/>
            <person name="Luzics S."/>
            <person name="Bata-Vidacs I."/>
            <person name="Nagy I."/>
            <person name="Balint B."/>
            <person name="Herceg R."/>
            <person name="Olasz F."/>
            <person name="Wilk T."/>
            <person name="Nagy T."/>
            <person name="Kriszt B."/>
            <person name="Nagy I."/>
            <person name="Kukolya J."/>
        </authorList>
    </citation>
    <scope>NUCLEOTIDE SEQUENCE [LARGE SCALE GENOMIC DNA]</scope>
    <source>
        <strain evidence="6">TB100</strain>
    </source>
</reference>
<proteinExistence type="predicted"/>
<dbReference type="PATRIC" id="fig|665004.4.peg.1812"/>
<evidence type="ECO:0000256" key="2">
    <source>
        <dbReference type="ARBA" id="ARBA00023125"/>
    </source>
</evidence>
<dbReference type="Gene3D" id="1.20.120.530">
    <property type="entry name" value="GntR ligand-binding domain-like"/>
    <property type="match status" value="1"/>
</dbReference>
<protein>
    <submittedName>
        <fullName evidence="5">GntR family transcriptional regulator</fullName>
    </submittedName>
</protein>
<dbReference type="AlphaFoldDB" id="A0A147KKK7"/>
<dbReference type="Pfam" id="PF07729">
    <property type="entry name" value="FCD"/>
    <property type="match status" value="1"/>
</dbReference>
<dbReference type="InterPro" id="IPR036388">
    <property type="entry name" value="WH-like_DNA-bd_sf"/>
</dbReference>
<dbReference type="SUPFAM" id="SSF46785">
    <property type="entry name" value="Winged helix' DNA-binding domain"/>
    <property type="match status" value="1"/>
</dbReference>
<evidence type="ECO:0000256" key="1">
    <source>
        <dbReference type="ARBA" id="ARBA00023015"/>
    </source>
</evidence>
<dbReference type="SMART" id="SM00895">
    <property type="entry name" value="FCD"/>
    <property type="match status" value="1"/>
</dbReference>
<dbReference type="SUPFAM" id="SSF48008">
    <property type="entry name" value="GntR ligand-binding domain-like"/>
    <property type="match status" value="1"/>
</dbReference>
<evidence type="ECO:0000313" key="6">
    <source>
        <dbReference type="Proteomes" id="UP000074382"/>
    </source>
</evidence>
<dbReference type="STRING" id="665004.AC529_05130"/>
<dbReference type="RefSeq" id="WP_068755275.1">
    <property type="nucleotide sequence ID" value="NZ_KQ950181.1"/>
</dbReference>
<dbReference type="InterPro" id="IPR000524">
    <property type="entry name" value="Tscrpt_reg_HTH_GntR"/>
</dbReference>
<dbReference type="EMBL" id="LGEM01000020">
    <property type="protein sequence ID" value="KUP97827.1"/>
    <property type="molecule type" value="Genomic_DNA"/>
</dbReference>
<comment type="caution">
    <text evidence="5">The sequence shown here is derived from an EMBL/GenBank/DDBJ whole genome shotgun (WGS) entry which is preliminary data.</text>
</comment>
<dbReference type="PROSITE" id="PS50949">
    <property type="entry name" value="HTH_GNTR"/>
    <property type="match status" value="1"/>
</dbReference>
<keyword evidence="2" id="KW-0238">DNA-binding</keyword>
<dbReference type="GO" id="GO:0003677">
    <property type="term" value="F:DNA binding"/>
    <property type="evidence" value="ECO:0007669"/>
    <property type="project" value="UniProtKB-KW"/>
</dbReference>
<keyword evidence="6" id="KW-1185">Reference proteome</keyword>
<dbReference type="Gene3D" id="1.10.10.10">
    <property type="entry name" value="Winged helix-like DNA-binding domain superfamily/Winged helix DNA-binding domain"/>
    <property type="match status" value="1"/>
</dbReference>
<dbReference type="InterPro" id="IPR008920">
    <property type="entry name" value="TF_FadR/GntR_C"/>
</dbReference>
<evidence type="ECO:0000313" key="5">
    <source>
        <dbReference type="EMBL" id="KUP97827.1"/>
    </source>
</evidence>
<dbReference type="Proteomes" id="UP000074382">
    <property type="component" value="Unassembled WGS sequence"/>
</dbReference>
<name>A0A147KKK7_THECS</name>
<dbReference type="PANTHER" id="PTHR43537:SF5">
    <property type="entry name" value="UXU OPERON TRANSCRIPTIONAL REGULATOR"/>
    <property type="match status" value="1"/>
</dbReference>
<gene>
    <name evidence="5" type="ORF">AC529_05130</name>
</gene>
<dbReference type="SMART" id="SM00345">
    <property type="entry name" value="HTH_GNTR"/>
    <property type="match status" value="1"/>
</dbReference>
<dbReference type="OrthoDB" id="4535513at2"/>